<dbReference type="EMBL" id="AONG01000005">
    <property type="protein sequence ID" value="KIQ70698.1"/>
    <property type="molecule type" value="Genomic_DNA"/>
</dbReference>
<dbReference type="eggNOG" id="COG3871">
    <property type="taxonomic scope" value="Bacteria"/>
</dbReference>
<dbReference type="Proteomes" id="UP000035100">
    <property type="component" value="Unassembled WGS sequence"/>
</dbReference>
<dbReference type="InterPro" id="IPR012349">
    <property type="entry name" value="Split_barrel_FMN-bd"/>
</dbReference>
<dbReference type="Pfam" id="PF16242">
    <property type="entry name" value="Pyrid_ox_like"/>
    <property type="match status" value="1"/>
</dbReference>
<comment type="caution">
    <text evidence="2">The sequence shown here is derived from an EMBL/GenBank/DDBJ whole genome shotgun (WGS) entry which is preliminary data.</text>
</comment>
<protein>
    <submittedName>
        <fullName evidence="2">Putative stress protein (General stress protein 26)</fullName>
    </submittedName>
</protein>
<evidence type="ECO:0000313" key="2">
    <source>
        <dbReference type="EMBL" id="KIQ70698.1"/>
    </source>
</evidence>
<dbReference type="SUPFAM" id="SSF50475">
    <property type="entry name" value="FMN-binding split barrel"/>
    <property type="match status" value="1"/>
</dbReference>
<accession>A0A0D0QI69</accession>
<dbReference type="PANTHER" id="PTHR34818:SF1">
    <property type="entry name" value="PROTEIN BLI-3"/>
    <property type="match status" value="1"/>
</dbReference>
<organism evidence="2 3">
    <name type="scientific">Wenxinia marina DSM 24838</name>
    <dbReference type="NCBI Taxonomy" id="1123501"/>
    <lineage>
        <taxon>Bacteria</taxon>
        <taxon>Pseudomonadati</taxon>
        <taxon>Pseudomonadota</taxon>
        <taxon>Alphaproteobacteria</taxon>
        <taxon>Rhodobacterales</taxon>
        <taxon>Roseobacteraceae</taxon>
        <taxon>Wenxinia</taxon>
    </lineage>
</organism>
<dbReference type="PATRIC" id="fig|1123501.6.peg.1148"/>
<name>A0A0D0QI69_9RHOB</name>
<feature type="domain" description="General stress protein FMN-binding split barrel" evidence="1">
    <location>
        <begin position="6"/>
        <end position="132"/>
    </location>
</feature>
<dbReference type="Gene3D" id="2.30.110.10">
    <property type="entry name" value="Electron Transport, Fmn-binding Protein, Chain A"/>
    <property type="match status" value="1"/>
</dbReference>
<dbReference type="OrthoDB" id="1432662at2"/>
<dbReference type="RefSeq" id="WP_018302858.1">
    <property type="nucleotide sequence ID" value="NZ_KB902288.1"/>
</dbReference>
<gene>
    <name evidence="2" type="ORF">Wenmar_01076</name>
</gene>
<sequence length="137" mass="15711">MAAPTKETIAEAMRELDICMMTTTGDGGWMVSRPMSNNAQVDWDGDNWFFSRPDTRKMRDIQRDPRVTLDFEGDGTWITIRGEAKVHTDAELMREHWTPDIETWFGGDLDPDKVRLIQVEAVEAEIYGRDEGIVKMS</sequence>
<dbReference type="AlphaFoldDB" id="A0A0D0QI69"/>
<evidence type="ECO:0000259" key="1">
    <source>
        <dbReference type="Pfam" id="PF16242"/>
    </source>
</evidence>
<evidence type="ECO:0000313" key="3">
    <source>
        <dbReference type="Proteomes" id="UP000035100"/>
    </source>
</evidence>
<dbReference type="InterPro" id="IPR038725">
    <property type="entry name" value="YdaG_split_barrel_FMN-bd"/>
</dbReference>
<dbReference type="PANTHER" id="PTHR34818">
    <property type="entry name" value="PROTEIN BLI-3"/>
    <property type="match status" value="1"/>
</dbReference>
<reference evidence="2 3" key="1">
    <citation type="submission" date="2013-01" db="EMBL/GenBank/DDBJ databases">
        <authorList>
            <person name="Fiebig A."/>
            <person name="Goeker M."/>
            <person name="Klenk H.-P.P."/>
        </authorList>
    </citation>
    <scope>NUCLEOTIDE SEQUENCE [LARGE SCALE GENOMIC DNA]</scope>
    <source>
        <strain evidence="2 3">DSM 24838</strain>
    </source>
</reference>
<dbReference type="InterPro" id="IPR052917">
    <property type="entry name" value="Stress-Dev_Protein"/>
</dbReference>
<dbReference type="STRING" id="1123501.Wenmar_01076"/>
<proteinExistence type="predicted"/>
<keyword evidence="3" id="KW-1185">Reference proteome</keyword>